<dbReference type="InterPro" id="IPR036864">
    <property type="entry name" value="Zn2-C6_fun-type_DNA-bd_sf"/>
</dbReference>
<feature type="region of interest" description="Disordered" evidence="7">
    <location>
        <begin position="1"/>
        <end position="34"/>
    </location>
</feature>
<evidence type="ECO:0000259" key="8">
    <source>
        <dbReference type="PROSITE" id="PS50048"/>
    </source>
</evidence>
<evidence type="ECO:0000313" key="10">
    <source>
        <dbReference type="Proteomes" id="UP001600888"/>
    </source>
</evidence>
<gene>
    <name evidence="9" type="ORF">FJTKL_11794</name>
</gene>
<keyword evidence="3" id="KW-0805">Transcription regulation</keyword>
<dbReference type="PROSITE" id="PS50048">
    <property type="entry name" value="ZN2_CY6_FUNGAL_2"/>
    <property type="match status" value="1"/>
</dbReference>
<accession>A0ABR4EF99</accession>
<dbReference type="PROSITE" id="PS00463">
    <property type="entry name" value="ZN2_CY6_FUNGAL_1"/>
    <property type="match status" value="1"/>
</dbReference>
<dbReference type="CDD" id="cd12148">
    <property type="entry name" value="fungal_TF_MHR"/>
    <property type="match status" value="1"/>
</dbReference>
<evidence type="ECO:0000256" key="3">
    <source>
        <dbReference type="ARBA" id="ARBA00023015"/>
    </source>
</evidence>
<dbReference type="PANTHER" id="PTHR37534:SF4">
    <property type="entry name" value="ZN(II)2CYS6 TRANSCRIPTION FACTOR (EUROFUNG)"/>
    <property type="match status" value="1"/>
</dbReference>
<keyword evidence="2" id="KW-0862">Zinc</keyword>
<protein>
    <recommendedName>
        <fullName evidence="8">Zn(2)-C6 fungal-type domain-containing protein</fullName>
    </recommendedName>
</protein>
<dbReference type="Pfam" id="PF00172">
    <property type="entry name" value="Zn_clus"/>
    <property type="match status" value="1"/>
</dbReference>
<evidence type="ECO:0000313" key="9">
    <source>
        <dbReference type="EMBL" id="KAL2281123.1"/>
    </source>
</evidence>
<dbReference type="Pfam" id="PF11951">
    <property type="entry name" value="Fungal_trans_2"/>
    <property type="match status" value="1"/>
</dbReference>
<comment type="caution">
    <text evidence="9">The sequence shown here is derived from an EMBL/GenBank/DDBJ whole genome shotgun (WGS) entry which is preliminary data.</text>
</comment>
<dbReference type="CDD" id="cd00067">
    <property type="entry name" value="GAL4"/>
    <property type="match status" value="1"/>
</dbReference>
<dbReference type="SMART" id="SM00066">
    <property type="entry name" value="GAL4"/>
    <property type="match status" value="1"/>
</dbReference>
<dbReference type="EMBL" id="JBAWTH010000059">
    <property type="protein sequence ID" value="KAL2281123.1"/>
    <property type="molecule type" value="Genomic_DNA"/>
</dbReference>
<feature type="compositionally biased region" description="Basic and acidic residues" evidence="7">
    <location>
        <begin position="134"/>
        <end position="145"/>
    </location>
</feature>
<dbReference type="Proteomes" id="UP001600888">
    <property type="component" value="Unassembled WGS sequence"/>
</dbReference>
<dbReference type="Gene3D" id="4.10.240.10">
    <property type="entry name" value="Zn(2)-C6 fungal-type DNA-binding domain"/>
    <property type="match status" value="1"/>
</dbReference>
<dbReference type="InterPro" id="IPR021858">
    <property type="entry name" value="Fun_TF"/>
</dbReference>
<feature type="domain" description="Zn(2)-C6 fungal-type" evidence="8">
    <location>
        <begin position="39"/>
        <end position="69"/>
    </location>
</feature>
<dbReference type="SUPFAM" id="SSF57701">
    <property type="entry name" value="Zn2/Cys6 DNA-binding domain"/>
    <property type="match status" value="1"/>
</dbReference>
<keyword evidence="4" id="KW-0238">DNA-binding</keyword>
<evidence type="ECO:0000256" key="4">
    <source>
        <dbReference type="ARBA" id="ARBA00023125"/>
    </source>
</evidence>
<organism evidence="9 10">
    <name type="scientific">Diaporthe vaccinii</name>
    <dbReference type="NCBI Taxonomy" id="105482"/>
    <lineage>
        <taxon>Eukaryota</taxon>
        <taxon>Fungi</taxon>
        <taxon>Dikarya</taxon>
        <taxon>Ascomycota</taxon>
        <taxon>Pezizomycotina</taxon>
        <taxon>Sordariomycetes</taxon>
        <taxon>Sordariomycetidae</taxon>
        <taxon>Diaporthales</taxon>
        <taxon>Diaporthaceae</taxon>
        <taxon>Diaporthe</taxon>
        <taxon>Diaporthe eres species complex</taxon>
    </lineage>
</organism>
<proteinExistence type="predicted"/>
<keyword evidence="10" id="KW-1185">Reference proteome</keyword>
<evidence type="ECO:0000256" key="6">
    <source>
        <dbReference type="ARBA" id="ARBA00023242"/>
    </source>
</evidence>
<evidence type="ECO:0000256" key="7">
    <source>
        <dbReference type="SAM" id="MobiDB-lite"/>
    </source>
</evidence>
<comment type="subcellular location">
    <subcellularLocation>
        <location evidence="1">Nucleus</location>
    </subcellularLocation>
</comment>
<feature type="region of interest" description="Disordered" evidence="7">
    <location>
        <begin position="117"/>
        <end position="200"/>
    </location>
</feature>
<feature type="region of interest" description="Disordered" evidence="7">
    <location>
        <begin position="307"/>
        <end position="344"/>
    </location>
</feature>
<evidence type="ECO:0000256" key="2">
    <source>
        <dbReference type="ARBA" id="ARBA00022833"/>
    </source>
</evidence>
<reference evidence="9 10" key="1">
    <citation type="submission" date="2024-03" db="EMBL/GenBank/DDBJ databases">
        <title>A high-quality draft genome sequence of Diaporthe vaccinii, a causative agent of upright dieback and viscid rot disease in cranberry plants.</title>
        <authorList>
            <person name="Sarrasin M."/>
            <person name="Lang B.F."/>
            <person name="Burger G."/>
        </authorList>
    </citation>
    <scope>NUCLEOTIDE SEQUENCE [LARGE SCALE GENOMIC DNA]</scope>
    <source>
        <strain evidence="9 10">IS7</strain>
    </source>
</reference>
<dbReference type="InterPro" id="IPR001138">
    <property type="entry name" value="Zn2Cys6_DnaBD"/>
</dbReference>
<keyword evidence="5" id="KW-0804">Transcription</keyword>
<evidence type="ECO:0000256" key="1">
    <source>
        <dbReference type="ARBA" id="ARBA00004123"/>
    </source>
</evidence>
<name>A0ABR4EF99_9PEZI</name>
<dbReference type="PANTHER" id="PTHR37534">
    <property type="entry name" value="TRANSCRIPTIONAL ACTIVATOR PROTEIN UGA3"/>
    <property type="match status" value="1"/>
</dbReference>
<keyword evidence="6" id="KW-0539">Nucleus</keyword>
<sequence length="711" mass="78969">MTNDGASVSPRGGSRRARDPRPAQTRRNPRAKHVRTRTGCWNCRRKRKKCDEQRPSCKECSLRGVPCEWGVRLVFRPEHVESIPASHPSMLETAKSQCCGDVEIIDVTSEVIRDYWNEPNMSANGGPVAGQPRRTSDQQDPRDQQPRGSPKSSKDSTVSTLSGQRDDVASLTATGSSGHATDAASAPVTPAPGHLPNIESSANILSPHSYDMIHSAAAQLLDLGCSAPGARPNVDTSQNALVHPVNHSSNPSIASPGSEGMSHDGIFLPGSAYLEFHSALRSHTFYAARSAFPSRCGTPECPETAHATARAEGQSVQECLPPNTHTSDTVSPPDDVALSRPTPRLSELSQQEEFELWKNWVDEIGPWLDKFDNQRRFVRVLPPLAREHPHLRFSMLALSARQLERKFPDRPATSLGLYQEAIHQLVPQLQTRTTTVVASCVVLCVLEMMSCSPKMWRRHLDGSASLILSLGINGFSGGLEQALFWCFVRMDLCGALISDERTIIPIESWLPKPAANENTHLAYSAAGFDMYANYIVHLCAEAMDLFADGTKGREEFSRRWSSLFSRLNDWYHFRPPEMRPVLDLPQLETEPERPFPILLFSNPSAISGNQMYHTAALLMLQRIPRSTRLPPGSRSMLWHARRICAISISNTDHACWTNCIQPLWIAGRIMSNPSEHRAILKTYELIEKETGWGAKWRADDLRTFWGDLDGG</sequence>
<evidence type="ECO:0000256" key="5">
    <source>
        <dbReference type="ARBA" id="ARBA00023163"/>
    </source>
</evidence>